<keyword evidence="2" id="KW-1185">Reference proteome</keyword>
<dbReference type="EMBL" id="CAJVQC010143109">
    <property type="protein sequence ID" value="CAG8844543.1"/>
    <property type="molecule type" value="Genomic_DNA"/>
</dbReference>
<evidence type="ECO:0000313" key="1">
    <source>
        <dbReference type="EMBL" id="CAG8844543.1"/>
    </source>
</evidence>
<feature type="non-terminal residue" evidence="1">
    <location>
        <position position="1"/>
    </location>
</feature>
<accession>A0ACA9SN28</accession>
<gene>
    <name evidence="1" type="ORF">RPERSI_LOCUS33252</name>
</gene>
<dbReference type="Proteomes" id="UP000789920">
    <property type="component" value="Unassembled WGS sequence"/>
</dbReference>
<organism evidence="1 2">
    <name type="scientific">Racocetra persica</name>
    <dbReference type="NCBI Taxonomy" id="160502"/>
    <lineage>
        <taxon>Eukaryota</taxon>
        <taxon>Fungi</taxon>
        <taxon>Fungi incertae sedis</taxon>
        <taxon>Mucoromycota</taxon>
        <taxon>Glomeromycotina</taxon>
        <taxon>Glomeromycetes</taxon>
        <taxon>Diversisporales</taxon>
        <taxon>Gigasporaceae</taxon>
        <taxon>Racocetra</taxon>
    </lineage>
</organism>
<evidence type="ECO:0000313" key="2">
    <source>
        <dbReference type="Proteomes" id="UP000789920"/>
    </source>
</evidence>
<proteinExistence type="predicted"/>
<reference evidence="1" key="1">
    <citation type="submission" date="2021-06" db="EMBL/GenBank/DDBJ databases">
        <authorList>
            <person name="Kallberg Y."/>
            <person name="Tangrot J."/>
            <person name="Rosling A."/>
        </authorList>
    </citation>
    <scope>NUCLEOTIDE SEQUENCE</scope>
    <source>
        <strain evidence="1">MA461A</strain>
    </source>
</reference>
<comment type="caution">
    <text evidence="1">The sequence shown here is derived from an EMBL/GenBank/DDBJ whole genome shotgun (WGS) entry which is preliminary data.</text>
</comment>
<protein>
    <submittedName>
        <fullName evidence="1">6001_t:CDS:1</fullName>
    </submittedName>
</protein>
<name>A0ACA9SN28_9GLOM</name>
<sequence>QQNMILDKISNMFYKSTVAVKNSQIQSMREYLARSKNIAYSSLEEIWPTLNW</sequence>